<accession>A0A0L0UN16</accession>
<feature type="non-terminal residue" evidence="2">
    <location>
        <position position="116"/>
    </location>
</feature>
<evidence type="ECO:0000313" key="2">
    <source>
        <dbReference type="EMBL" id="KNE88423.1"/>
    </source>
</evidence>
<name>A0A0L0UN16_9BASI</name>
<dbReference type="EMBL" id="AJIL01002028">
    <property type="protein sequence ID" value="KNE88423.1"/>
    <property type="molecule type" value="Genomic_DNA"/>
</dbReference>
<dbReference type="Proteomes" id="UP000054564">
    <property type="component" value="Unassembled WGS sequence"/>
</dbReference>
<evidence type="ECO:0000256" key="1">
    <source>
        <dbReference type="SAM" id="MobiDB-lite"/>
    </source>
</evidence>
<protein>
    <submittedName>
        <fullName evidence="2">Uncharacterized protein</fullName>
    </submittedName>
</protein>
<dbReference type="AlphaFoldDB" id="A0A0L0UN16"/>
<feature type="region of interest" description="Disordered" evidence="1">
    <location>
        <begin position="65"/>
        <end position="87"/>
    </location>
</feature>
<reference evidence="3" key="1">
    <citation type="submission" date="2014-03" db="EMBL/GenBank/DDBJ databases">
        <title>The Genome Sequence of Puccinia striiformis f. sp. tritici PST-78.</title>
        <authorList>
            <consortium name="The Broad Institute Genome Sequencing Platform"/>
            <person name="Cuomo C."/>
            <person name="Hulbert S."/>
            <person name="Chen X."/>
            <person name="Walker B."/>
            <person name="Young S.K."/>
            <person name="Zeng Q."/>
            <person name="Gargeya S."/>
            <person name="Fitzgerald M."/>
            <person name="Haas B."/>
            <person name="Abouelleil A."/>
            <person name="Alvarado L."/>
            <person name="Arachchi H.M."/>
            <person name="Berlin A.M."/>
            <person name="Chapman S.B."/>
            <person name="Goldberg J."/>
            <person name="Griggs A."/>
            <person name="Gujja S."/>
            <person name="Hansen M."/>
            <person name="Howarth C."/>
            <person name="Imamovic A."/>
            <person name="Larimer J."/>
            <person name="McCowan C."/>
            <person name="Montmayeur A."/>
            <person name="Murphy C."/>
            <person name="Neiman D."/>
            <person name="Pearson M."/>
            <person name="Priest M."/>
            <person name="Roberts A."/>
            <person name="Saif S."/>
            <person name="Shea T."/>
            <person name="Sisk P."/>
            <person name="Sykes S."/>
            <person name="Wortman J."/>
            <person name="Nusbaum C."/>
            <person name="Birren B."/>
        </authorList>
    </citation>
    <scope>NUCLEOTIDE SEQUENCE [LARGE SCALE GENOMIC DNA]</scope>
    <source>
        <strain evidence="3">race PST-78</strain>
    </source>
</reference>
<proteinExistence type="predicted"/>
<gene>
    <name evidence="2" type="ORF">PSTG_18177</name>
</gene>
<feature type="region of interest" description="Disordered" evidence="1">
    <location>
        <begin position="1"/>
        <end position="51"/>
    </location>
</feature>
<comment type="caution">
    <text evidence="2">The sequence shown here is derived from an EMBL/GenBank/DDBJ whole genome shotgun (WGS) entry which is preliminary data.</text>
</comment>
<sequence>MQSPSTSTPTAATISSTPTPTSTTPGPPPTPTTTSLHTDVSLGPAFTHRDGSDARWAVVWAPVGPCKTRTPKRTSFRNTPIGRPPWAPTVHGQLGALGREAAHIGRPIGVRGPSGV</sequence>
<evidence type="ECO:0000313" key="3">
    <source>
        <dbReference type="Proteomes" id="UP000054564"/>
    </source>
</evidence>
<organism evidence="2 3">
    <name type="scientific">Puccinia striiformis f. sp. tritici PST-78</name>
    <dbReference type="NCBI Taxonomy" id="1165861"/>
    <lineage>
        <taxon>Eukaryota</taxon>
        <taxon>Fungi</taxon>
        <taxon>Dikarya</taxon>
        <taxon>Basidiomycota</taxon>
        <taxon>Pucciniomycotina</taxon>
        <taxon>Pucciniomycetes</taxon>
        <taxon>Pucciniales</taxon>
        <taxon>Pucciniaceae</taxon>
        <taxon>Puccinia</taxon>
    </lineage>
</organism>
<keyword evidence="3" id="KW-1185">Reference proteome</keyword>
<feature type="compositionally biased region" description="Low complexity" evidence="1">
    <location>
        <begin position="1"/>
        <end position="24"/>
    </location>
</feature>